<dbReference type="SUPFAM" id="SSF82649">
    <property type="entry name" value="SufE/NifU"/>
    <property type="match status" value="1"/>
</dbReference>
<dbReference type="Pfam" id="PF04324">
    <property type="entry name" value="Fer2_BFD"/>
    <property type="match status" value="1"/>
</dbReference>
<dbReference type="KEGG" id="bsto:C0V70_11740"/>
<sequence length="265" mass="30055">MMEGAAFFNAKATTKDISLFLDIDSKRDVIKEFHFDGPCASLYKAEMEELKMHTQGKTLEEVKGITRASLMFETRLTDGHKAVTSTGLWLLREAIASYMGESRFFKEDRDLLCLCFSVTKRDIVQKVLNNRDFELKTLLQETMATSACGSCRGPILTLIEETRNAHGMIKGLDHSRSRFDKDGNWIKIAGHYPGPLLIKLDELKDEWMKREGIVDQFSIELVNIEGFHISVKINSTNEKTVSGLLSALTDFWKSKLGILFFLQSV</sequence>
<gene>
    <name evidence="1" type="ORF">C0V70_11740</name>
</gene>
<organism evidence="1 2">
    <name type="scientific">Bacteriovorax stolpii</name>
    <name type="common">Bdellovibrio stolpii</name>
    <dbReference type="NCBI Taxonomy" id="960"/>
    <lineage>
        <taxon>Bacteria</taxon>
        <taxon>Pseudomonadati</taxon>
        <taxon>Bdellovibrionota</taxon>
        <taxon>Bacteriovoracia</taxon>
        <taxon>Bacteriovoracales</taxon>
        <taxon>Bacteriovoracaceae</taxon>
        <taxon>Bacteriovorax</taxon>
    </lineage>
</organism>
<dbReference type="Gene3D" id="1.10.10.1100">
    <property type="entry name" value="BFD-like [2Fe-2S]-binding domain"/>
    <property type="match status" value="1"/>
</dbReference>
<dbReference type="InterPro" id="IPR007419">
    <property type="entry name" value="BFD-like_2Fe2S-bd_dom"/>
</dbReference>
<evidence type="ECO:0000313" key="2">
    <source>
        <dbReference type="Proteomes" id="UP000235584"/>
    </source>
</evidence>
<evidence type="ECO:0000313" key="1">
    <source>
        <dbReference type="EMBL" id="AUN98760.1"/>
    </source>
</evidence>
<name>A0A2K9NTA8_BACTC</name>
<reference evidence="1 2" key="1">
    <citation type="submission" date="2018-01" db="EMBL/GenBank/DDBJ databases">
        <title>Complete genome sequence of Bacteriovorax stolpii DSM12778.</title>
        <authorList>
            <person name="Tang B."/>
            <person name="Chang J."/>
        </authorList>
    </citation>
    <scope>NUCLEOTIDE SEQUENCE [LARGE SCALE GENOMIC DNA]</scope>
    <source>
        <strain evidence="1 2">DSM 12778</strain>
    </source>
</reference>
<protein>
    <submittedName>
        <fullName evidence="1">Uncharacterized protein</fullName>
    </submittedName>
</protein>
<accession>A0A2K9NTA8</accession>
<dbReference type="EMBL" id="CP025704">
    <property type="protein sequence ID" value="AUN98760.1"/>
    <property type="molecule type" value="Genomic_DNA"/>
</dbReference>
<dbReference type="RefSeq" id="WP_102244051.1">
    <property type="nucleotide sequence ID" value="NZ_CP025704.1"/>
</dbReference>
<proteinExistence type="predicted"/>
<dbReference type="AlphaFoldDB" id="A0A2K9NTA8"/>
<dbReference type="Proteomes" id="UP000235584">
    <property type="component" value="Chromosome"/>
</dbReference>
<keyword evidence="2" id="KW-1185">Reference proteome</keyword>
<dbReference type="InterPro" id="IPR041854">
    <property type="entry name" value="BFD-like_2Fe2S-bd_dom_sf"/>
</dbReference>